<dbReference type="Proteomes" id="UP000324800">
    <property type="component" value="Unassembled WGS sequence"/>
</dbReference>
<name>A0A5J4WSB1_9EUKA</name>
<dbReference type="AlphaFoldDB" id="A0A5J4WSB1"/>
<proteinExistence type="predicted"/>
<protein>
    <submittedName>
        <fullName evidence="1">Uncharacterized protein</fullName>
    </submittedName>
</protein>
<gene>
    <name evidence="1" type="ORF">EZS28_007009</name>
</gene>
<dbReference type="EMBL" id="SNRW01001174">
    <property type="protein sequence ID" value="KAA6397466.1"/>
    <property type="molecule type" value="Genomic_DNA"/>
</dbReference>
<evidence type="ECO:0000313" key="2">
    <source>
        <dbReference type="Proteomes" id="UP000324800"/>
    </source>
</evidence>
<sequence length="187" mass="21250">MSIRTFVDDGLGIILQFSSPFLSFQLDDMHFKLMLQILSNFENDIINMKLSPELRVLACQRQLDILLVDTWTDTYITLETGRYFGSKPEQILSFLWAGHGDEKIGRLFNRLNKDIIHTSTKGLSLLHQIRSCGRAGLNGCMNYNQSILNINTKNNNNQTSSNKMNIFKRHTTSYVPSLSSESDIGSP</sequence>
<accession>A0A5J4WSB1</accession>
<organism evidence="1 2">
    <name type="scientific">Streblomastix strix</name>
    <dbReference type="NCBI Taxonomy" id="222440"/>
    <lineage>
        <taxon>Eukaryota</taxon>
        <taxon>Metamonada</taxon>
        <taxon>Preaxostyla</taxon>
        <taxon>Oxymonadida</taxon>
        <taxon>Streblomastigidae</taxon>
        <taxon>Streblomastix</taxon>
    </lineage>
</organism>
<reference evidence="1 2" key="1">
    <citation type="submission" date="2019-03" db="EMBL/GenBank/DDBJ databases">
        <title>Single cell metagenomics reveals metabolic interactions within the superorganism composed of flagellate Streblomastix strix and complex community of Bacteroidetes bacteria on its surface.</title>
        <authorList>
            <person name="Treitli S.C."/>
            <person name="Kolisko M."/>
            <person name="Husnik F."/>
            <person name="Keeling P."/>
            <person name="Hampl V."/>
        </authorList>
    </citation>
    <scope>NUCLEOTIDE SEQUENCE [LARGE SCALE GENOMIC DNA]</scope>
    <source>
        <strain evidence="1">ST1C</strain>
    </source>
</reference>
<evidence type="ECO:0000313" key="1">
    <source>
        <dbReference type="EMBL" id="KAA6397466.1"/>
    </source>
</evidence>
<comment type="caution">
    <text evidence="1">The sequence shown here is derived from an EMBL/GenBank/DDBJ whole genome shotgun (WGS) entry which is preliminary data.</text>
</comment>